<dbReference type="AlphaFoldDB" id="A0A4V0Z060"/>
<feature type="transmembrane region" description="Helical" evidence="7">
    <location>
        <begin position="225"/>
        <end position="248"/>
    </location>
</feature>
<keyword evidence="4 7" id="KW-0812">Transmembrane</keyword>
<dbReference type="InterPro" id="IPR036259">
    <property type="entry name" value="MFS_trans_sf"/>
</dbReference>
<keyword evidence="3" id="KW-1003">Cell membrane</keyword>
<feature type="transmembrane region" description="Helical" evidence="7">
    <location>
        <begin position="101"/>
        <end position="129"/>
    </location>
</feature>
<evidence type="ECO:0000259" key="8">
    <source>
        <dbReference type="PROSITE" id="PS50850"/>
    </source>
</evidence>
<evidence type="ECO:0000256" key="5">
    <source>
        <dbReference type="ARBA" id="ARBA00022989"/>
    </source>
</evidence>
<gene>
    <name evidence="9" type="ORF">EPA93_41385</name>
</gene>
<evidence type="ECO:0000256" key="7">
    <source>
        <dbReference type="SAM" id="Phobius"/>
    </source>
</evidence>
<feature type="transmembrane region" description="Helical" evidence="7">
    <location>
        <begin position="12"/>
        <end position="38"/>
    </location>
</feature>
<evidence type="ECO:0000256" key="1">
    <source>
        <dbReference type="ARBA" id="ARBA00004651"/>
    </source>
</evidence>
<evidence type="ECO:0000313" key="10">
    <source>
        <dbReference type="Proteomes" id="UP000290365"/>
    </source>
</evidence>
<keyword evidence="6 7" id="KW-0472">Membrane</keyword>
<protein>
    <submittedName>
        <fullName evidence="9">MFS transporter</fullName>
    </submittedName>
</protein>
<dbReference type="GO" id="GO:0005886">
    <property type="term" value="C:plasma membrane"/>
    <property type="evidence" value="ECO:0007669"/>
    <property type="project" value="UniProtKB-SubCell"/>
</dbReference>
<feature type="transmembrane region" description="Helical" evidence="7">
    <location>
        <begin position="175"/>
        <end position="194"/>
    </location>
</feature>
<feature type="transmembrane region" description="Helical" evidence="7">
    <location>
        <begin position="380"/>
        <end position="402"/>
    </location>
</feature>
<evidence type="ECO:0000256" key="3">
    <source>
        <dbReference type="ARBA" id="ARBA00022475"/>
    </source>
</evidence>
<comment type="subcellular location">
    <subcellularLocation>
        <location evidence="1">Cell membrane</location>
        <topology evidence="1">Multi-pass membrane protein</topology>
    </subcellularLocation>
</comment>
<dbReference type="CDD" id="cd06173">
    <property type="entry name" value="MFS_MefA_like"/>
    <property type="match status" value="1"/>
</dbReference>
<evidence type="ECO:0000256" key="2">
    <source>
        <dbReference type="ARBA" id="ARBA00022448"/>
    </source>
</evidence>
<feature type="transmembrane region" description="Helical" evidence="7">
    <location>
        <begin position="77"/>
        <end position="95"/>
    </location>
</feature>
<feature type="transmembrane region" description="Helical" evidence="7">
    <location>
        <begin position="298"/>
        <end position="330"/>
    </location>
</feature>
<keyword evidence="2" id="KW-0813">Transport</keyword>
<dbReference type="SUPFAM" id="SSF103473">
    <property type="entry name" value="MFS general substrate transporter"/>
    <property type="match status" value="1"/>
</dbReference>
<dbReference type="PANTHER" id="PTHR23513">
    <property type="entry name" value="INTEGRAL MEMBRANE EFFLUX PROTEIN-RELATED"/>
    <property type="match status" value="1"/>
</dbReference>
<dbReference type="Gene3D" id="1.20.1250.20">
    <property type="entry name" value="MFS general substrate transporter like domains"/>
    <property type="match status" value="1"/>
</dbReference>
<evidence type="ECO:0000256" key="4">
    <source>
        <dbReference type="ARBA" id="ARBA00022692"/>
    </source>
</evidence>
<dbReference type="GO" id="GO:0022857">
    <property type="term" value="F:transmembrane transporter activity"/>
    <property type="evidence" value="ECO:0007669"/>
    <property type="project" value="InterPro"/>
</dbReference>
<evidence type="ECO:0000256" key="6">
    <source>
        <dbReference type="ARBA" id="ARBA00023136"/>
    </source>
</evidence>
<dbReference type="OrthoDB" id="9775268at2"/>
<feature type="domain" description="Major facilitator superfamily (MFS) profile" evidence="8">
    <location>
        <begin position="1"/>
        <end position="193"/>
    </location>
</feature>
<dbReference type="RefSeq" id="WP_129893160.1">
    <property type="nucleotide sequence ID" value="NZ_CP035758.1"/>
</dbReference>
<feature type="transmembrane region" description="Helical" evidence="7">
    <location>
        <begin position="149"/>
        <end position="169"/>
    </location>
</feature>
<dbReference type="KEGG" id="kbs:EPA93_41385"/>
<dbReference type="EMBL" id="CP035758">
    <property type="protein sequence ID" value="QBD82091.1"/>
    <property type="molecule type" value="Genomic_DNA"/>
</dbReference>
<dbReference type="InterPro" id="IPR020846">
    <property type="entry name" value="MFS_dom"/>
</dbReference>
<proteinExistence type="predicted"/>
<keyword evidence="10" id="KW-1185">Reference proteome</keyword>
<dbReference type="PROSITE" id="PS50850">
    <property type="entry name" value="MFS"/>
    <property type="match status" value="1"/>
</dbReference>
<dbReference type="InterPro" id="IPR010290">
    <property type="entry name" value="TM_effector"/>
</dbReference>
<sequence length="403" mass="42814">MHILRVLKHTHLVLLWISQVLSAMGDYFYEIAVMWIAIKLAGSSAGMVGAAQAGSALFFGLLGGVYADRWNRRTTMIVVDILRALAVITLPVLALTGSVQFWYLIVVATIVGGLGSLFNPALQASLPVLVSETKTLQATNALMDVTRRLARALGPSLAGVLVAFMPLTQFFTLDAVSFGISAVTVFLLGTRYAWQPAKATHSQQGIKGIWLDIAEGFKITYSHKVLFWFIATDSILAGAWFAAFTVGIPLLASQVLKGNVGVYGLILGAYGVGNVLSNLVIGSLSIRRPVATMTMGRIIVGAGFLLMVSVPIFYVALLGSAIAAIGGPMGDIPITMMIQTELPSQHIGKVYSLLFTLMNLGSALGLLLAAPLFQFSGVQVGIAICSLIMVLSSATGLMRFGFK</sequence>
<accession>A0A4V0Z060</accession>
<dbReference type="Pfam" id="PF05977">
    <property type="entry name" value="MFS_3"/>
    <property type="match status" value="1"/>
</dbReference>
<organism evidence="9 10">
    <name type="scientific">Ktedonosporobacter rubrisoli</name>
    <dbReference type="NCBI Taxonomy" id="2509675"/>
    <lineage>
        <taxon>Bacteria</taxon>
        <taxon>Bacillati</taxon>
        <taxon>Chloroflexota</taxon>
        <taxon>Ktedonobacteria</taxon>
        <taxon>Ktedonobacterales</taxon>
        <taxon>Ktedonosporobacteraceae</taxon>
        <taxon>Ktedonosporobacter</taxon>
    </lineage>
</organism>
<dbReference type="PANTHER" id="PTHR23513:SF6">
    <property type="entry name" value="MAJOR FACILITATOR SUPERFAMILY ASSOCIATED DOMAIN-CONTAINING PROTEIN"/>
    <property type="match status" value="1"/>
</dbReference>
<feature type="transmembrane region" description="Helical" evidence="7">
    <location>
        <begin position="350"/>
        <end position="373"/>
    </location>
</feature>
<name>A0A4V0Z060_KTERU</name>
<feature type="transmembrane region" description="Helical" evidence="7">
    <location>
        <begin position="44"/>
        <end position="65"/>
    </location>
</feature>
<feature type="transmembrane region" description="Helical" evidence="7">
    <location>
        <begin position="260"/>
        <end position="286"/>
    </location>
</feature>
<evidence type="ECO:0000313" key="9">
    <source>
        <dbReference type="EMBL" id="QBD82091.1"/>
    </source>
</evidence>
<dbReference type="Proteomes" id="UP000290365">
    <property type="component" value="Chromosome"/>
</dbReference>
<keyword evidence="5 7" id="KW-1133">Transmembrane helix</keyword>
<reference evidence="9 10" key="1">
    <citation type="submission" date="2019-01" db="EMBL/GenBank/DDBJ databases">
        <title>Ktedonosporobacter rubrisoli SCAWS-G2.</title>
        <authorList>
            <person name="Huang Y."/>
            <person name="Yan B."/>
        </authorList>
    </citation>
    <scope>NUCLEOTIDE SEQUENCE [LARGE SCALE GENOMIC DNA]</scope>
    <source>
        <strain evidence="9 10">SCAWS-G2</strain>
    </source>
</reference>